<evidence type="ECO:0000313" key="2">
    <source>
        <dbReference type="EMBL" id="OCL03161.1"/>
    </source>
</evidence>
<feature type="non-terminal residue" evidence="2">
    <location>
        <position position="1"/>
    </location>
</feature>
<feature type="non-terminal residue" evidence="2">
    <location>
        <position position="320"/>
    </location>
</feature>
<sequence length="320" mass="36699">TRYKYQPLEYELGKEVRLVVLHPGAFDDELYCEILHKNLKDNPEYHAVSYTWANRFGDATLKKAISCKNGGQIPITESCEGALRRIRLRGLRRVIWVDMLSIDQQNIQERNHQVSLMKDIYSSATQVLVDLGEGDAEADFIFNEVAHLSSDRGSASRKSLEMFFERRWFHRVWVLQEIALAQYATIFCGTMSVNWGSLTSFMSRKSTEFDKGSFESILPTVFQLRTTSIKTWSHARLLDLLVASRACQSTDPRDKIYALLSLLDPHTPVPIEVDYSQSASSLFLQVAIWCVNSRKDWNILLHVHQPLSLPSLPSWAPDWT</sequence>
<accession>A0A8E2ER90</accession>
<dbReference type="Proteomes" id="UP000250140">
    <property type="component" value="Unassembled WGS sequence"/>
</dbReference>
<protein>
    <recommendedName>
        <fullName evidence="1">Heterokaryon incompatibility domain-containing protein</fullName>
    </recommendedName>
</protein>
<dbReference type="PANTHER" id="PTHR24148:SF73">
    <property type="entry name" value="HET DOMAIN PROTEIN (AFU_ORTHOLOGUE AFUA_8G01020)"/>
    <property type="match status" value="1"/>
</dbReference>
<proteinExistence type="predicted"/>
<keyword evidence="3" id="KW-1185">Reference proteome</keyword>
<dbReference type="PANTHER" id="PTHR24148">
    <property type="entry name" value="ANKYRIN REPEAT DOMAIN-CONTAINING PROTEIN 39 HOMOLOG-RELATED"/>
    <property type="match status" value="1"/>
</dbReference>
<gene>
    <name evidence="2" type="ORF">AOQ84DRAFT_255541</name>
</gene>
<dbReference type="InterPro" id="IPR052895">
    <property type="entry name" value="HetReg/Transcr_Mod"/>
</dbReference>
<organism evidence="2 3">
    <name type="scientific">Glonium stellatum</name>
    <dbReference type="NCBI Taxonomy" id="574774"/>
    <lineage>
        <taxon>Eukaryota</taxon>
        <taxon>Fungi</taxon>
        <taxon>Dikarya</taxon>
        <taxon>Ascomycota</taxon>
        <taxon>Pezizomycotina</taxon>
        <taxon>Dothideomycetes</taxon>
        <taxon>Pleosporomycetidae</taxon>
        <taxon>Gloniales</taxon>
        <taxon>Gloniaceae</taxon>
        <taxon>Glonium</taxon>
    </lineage>
</organism>
<dbReference type="Pfam" id="PF06985">
    <property type="entry name" value="HET"/>
    <property type="match status" value="1"/>
</dbReference>
<name>A0A8E2ER90_9PEZI</name>
<dbReference type="OrthoDB" id="2157530at2759"/>
<dbReference type="InterPro" id="IPR010730">
    <property type="entry name" value="HET"/>
</dbReference>
<dbReference type="EMBL" id="KV750795">
    <property type="protein sequence ID" value="OCL03161.1"/>
    <property type="molecule type" value="Genomic_DNA"/>
</dbReference>
<evidence type="ECO:0000259" key="1">
    <source>
        <dbReference type="Pfam" id="PF06985"/>
    </source>
</evidence>
<evidence type="ECO:0000313" key="3">
    <source>
        <dbReference type="Proteomes" id="UP000250140"/>
    </source>
</evidence>
<reference evidence="2 3" key="1">
    <citation type="journal article" date="2016" name="Nat. Commun.">
        <title>Ectomycorrhizal ecology is imprinted in the genome of the dominant symbiotic fungus Cenococcum geophilum.</title>
        <authorList>
            <consortium name="DOE Joint Genome Institute"/>
            <person name="Peter M."/>
            <person name="Kohler A."/>
            <person name="Ohm R.A."/>
            <person name="Kuo A."/>
            <person name="Krutzmann J."/>
            <person name="Morin E."/>
            <person name="Arend M."/>
            <person name="Barry K.W."/>
            <person name="Binder M."/>
            <person name="Choi C."/>
            <person name="Clum A."/>
            <person name="Copeland A."/>
            <person name="Grisel N."/>
            <person name="Haridas S."/>
            <person name="Kipfer T."/>
            <person name="LaButti K."/>
            <person name="Lindquist E."/>
            <person name="Lipzen A."/>
            <person name="Maire R."/>
            <person name="Meier B."/>
            <person name="Mihaltcheva S."/>
            <person name="Molinier V."/>
            <person name="Murat C."/>
            <person name="Poggeler S."/>
            <person name="Quandt C.A."/>
            <person name="Sperisen C."/>
            <person name="Tritt A."/>
            <person name="Tisserant E."/>
            <person name="Crous P.W."/>
            <person name="Henrissat B."/>
            <person name="Nehls U."/>
            <person name="Egli S."/>
            <person name="Spatafora J.W."/>
            <person name="Grigoriev I.V."/>
            <person name="Martin F.M."/>
        </authorList>
    </citation>
    <scope>NUCLEOTIDE SEQUENCE [LARGE SCALE GENOMIC DNA]</scope>
    <source>
        <strain evidence="2 3">CBS 207.34</strain>
    </source>
</reference>
<dbReference type="AlphaFoldDB" id="A0A8E2ER90"/>
<feature type="domain" description="Heterokaryon incompatibility" evidence="1">
    <location>
        <begin position="45"/>
        <end position="177"/>
    </location>
</feature>